<proteinExistence type="predicted"/>
<dbReference type="AlphaFoldDB" id="A0A8X7SC31"/>
<dbReference type="Proteomes" id="UP000886595">
    <property type="component" value="Unassembled WGS sequence"/>
</dbReference>
<dbReference type="EMBL" id="JAAMPC010000007">
    <property type="protein sequence ID" value="KAG2303800.1"/>
    <property type="molecule type" value="Genomic_DNA"/>
</dbReference>
<gene>
    <name evidence="2" type="ORF">Bca52824_032451</name>
</gene>
<name>A0A8X7SC31_BRACI</name>
<evidence type="ECO:0000313" key="2">
    <source>
        <dbReference type="EMBL" id="KAG2303800.1"/>
    </source>
</evidence>
<feature type="compositionally biased region" description="Low complexity" evidence="1">
    <location>
        <begin position="41"/>
        <end position="53"/>
    </location>
</feature>
<reference evidence="2 3" key="1">
    <citation type="submission" date="2020-02" db="EMBL/GenBank/DDBJ databases">
        <authorList>
            <person name="Ma Q."/>
            <person name="Huang Y."/>
            <person name="Song X."/>
            <person name="Pei D."/>
        </authorList>
    </citation>
    <scope>NUCLEOTIDE SEQUENCE [LARGE SCALE GENOMIC DNA]</scope>
    <source>
        <strain evidence="2">Sxm20200214</strain>
        <tissue evidence="2">Leaf</tissue>
    </source>
</reference>
<sequence length="71" mass="7283">MAFGIPGLLQQDGGDDDRDDLPGNISALPNVGIEGNERVETSSAGTSSSGPATKKPRLSTTLKVVKKASKT</sequence>
<organism evidence="2 3">
    <name type="scientific">Brassica carinata</name>
    <name type="common">Ethiopian mustard</name>
    <name type="synonym">Abyssinian cabbage</name>
    <dbReference type="NCBI Taxonomy" id="52824"/>
    <lineage>
        <taxon>Eukaryota</taxon>
        <taxon>Viridiplantae</taxon>
        <taxon>Streptophyta</taxon>
        <taxon>Embryophyta</taxon>
        <taxon>Tracheophyta</taxon>
        <taxon>Spermatophyta</taxon>
        <taxon>Magnoliopsida</taxon>
        <taxon>eudicotyledons</taxon>
        <taxon>Gunneridae</taxon>
        <taxon>Pentapetalae</taxon>
        <taxon>rosids</taxon>
        <taxon>malvids</taxon>
        <taxon>Brassicales</taxon>
        <taxon>Brassicaceae</taxon>
        <taxon>Brassiceae</taxon>
        <taxon>Brassica</taxon>
    </lineage>
</organism>
<evidence type="ECO:0000313" key="3">
    <source>
        <dbReference type="Proteomes" id="UP000886595"/>
    </source>
</evidence>
<protein>
    <submittedName>
        <fullName evidence="2">Uncharacterized protein</fullName>
    </submittedName>
</protein>
<keyword evidence="3" id="KW-1185">Reference proteome</keyword>
<feature type="region of interest" description="Disordered" evidence="1">
    <location>
        <begin position="1"/>
        <end position="71"/>
    </location>
</feature>
<evidence type="ECO:0000256" key="1">
    <source>
        <dbReference type="SAM" id="MobiDB-lite"/>
    </source>
</evidence>
<comment type="caution">
    <text evidence="2">The sequence shown here is derived from an EMBL/GenBank/DDBJ whole genome shotgun (WGS) entry which is preliminary data.</text>
</comment>
<accession>A0A8X7SC31</accession>